<feature type="region of interest" description="Disordered" evidence="1">
    <location>
        <begin position="192"/>
        <end position="232"/>
    </location>
</feature>
<reference evidence="2 3" key="1">
    <citation type="journal article" date="2013" name="Curr. Biol.">
        <title>The Genome of the Foraminiferan Reticulomyxa filosa.</title>
        <authorList>
            <person name="Glockner G."/>
            <person name="Hulsmann N."/>
            <person name="Schleicher M."/>
            <person name="Noegel A.A."/>
            <person name="Eichinger L."/>
            <person name="Gallinger C."/>
            <person name="Pawlowski J."/>
            <person name="Sierra R."/>
            <person name="Euteneuer U."/>
            <person name="Pillet L."/>
            <person name="Moustafa A."/>
            <person name="Platzer M."/>
            <person name="Groth M."/>
            <person name="Szafranski K."/>
            <person name="Schliwa M."/>
        </authorList>
    </citation>
    <scope>NUCLEOTIDE SEQUENCE [LARGE SCALE GENOMIC DNA]</scope>
</reference>
<evidence type="ECO:0000313" key="3">
    <source>
        <dbReference type="Proteomes" id="UP000023152"/>
    </source>
</evidence>
<dbReference type="AlphaFoldDB" id="X6MQ72"/>
<feature type="compositionally biased region" description="Basic and acidic residues" evidence="1">
    <location>
        <begin position="192"/>
        <end position="212"/>
    </location>
</feature>
<proteinExistence type="predicted"/>
<sequence>MFIEEVHLKKKYEISVNRPLGCRHRSHNDRVSTSRKKVLKKNQVFQFHWEYKVNLGECETEEEILDEIEQSRKITRLIISAVQKGSKFEVSQILEHYGLPMTSRLHFKVVNTVMEQWVKFSKKKEGRERGRKEEELQKKKTNIWCIEKNKFAMDKLRQSASKGTLVLSDLLSEWELPIGALQSKVIRRVQEHFKKEESGGQESENTKVESTPKESSNGNTQTSSDKDQKDQT</sequence>
<protein>
    <submittedName>
        <fullName evidence="2">Uncharacterized protein</fullName>
    </submittedName>
</protein>
<dbReference type="Proteomes" id="UP000023152">
    <property type="component" value="Unassembled WGS sequence"/>
</dbReference>
<evidence type="ECO:0000313" key="2">
    <source>
        <dbReference type="EMBL" id="ETO15984.1"/>
    </source>
</evidence>
<gene>
    <name evidence="2" type="ORF">RFI_21376</name>
</gene>
<organism evidence="2 3">
    <name type="scientific">Reticulomyxa filosa</name>
    <dbReference type="NCBI Taxonomy" id="46433"/>
    <lineage>
        <taxon>Eukaryota</taxon>
        <taxon>Sar</taxon>
        <taxon>Rhizaria</taxon>
        <taxon>Retaria</taxon>
        <taxon>Foraminifera</taxon>
        <taxon>Monothalamids</taxon>
        <taxon>Reticulomyxidae</taxon>
        <taxon>Reticulomyxa</taxon>
    </lineage>
</organism>
<accession>X6MQ72</accession>
<feature type="compositionally biased region" description="Polar residues" evidence="1">
    <location>
        <begin position="213"/>
        <end position="223"/>
    </location>
</feature>
<dbReference type="EMBL" id="ASPP01018654">
    <property type="protein sequence ID" value="ETO15984.1"/>
    <property type="molecule type" value="Genomic_DNA"/>
</dbReference>
<evidence type="ECO:0000256" key="1">
    <source>
        <dbReference type="SAM" id="MobiDB-lite"/>
    </source>
</evidence>
<keyword evidence="3" id="KW-1185">Reference proteome</keyword>
<comment type="caution">
    <text evidence="2">The sequence shown here is derived from an EMBL/GenBank/DDBJ whole genome shotgun (WGS) entry which is preliminary data.</text>
</comment>
<name>X6MQ72_RETFI</name>